<feature type="region of interest" description="Disordered" evidence="1">
    <location>
        <begin position="53"/>
        <end position="129"/>
    </location>
</feature>
<feature type="domain" description="Hpc2-related" evidence="2">
    <location>
        <begin position="120"/>
        <end position="161"/>
    </location>
</feature>
<evidence type="ECO:0000256" key="1">
    <source>
        <dbReference type="SAM" id="MobiDB-lite"/>
    </source>
</evidence>
<dbReference type="GO" id="GO:0006325">
    <property type="term" value="P:chromatin organization"/>
    <property type="evidence" value="ECO:0000318"/>
    <property type="project" value="GO_Central"/>
</dbReference>
<keyword evidence="3" id="KW-1185">Reference proteome</keyword>
<dbReference type="InterPro" id="IPR014840">
    <property type="entry name" value="HRD"/>
</dbReference>
<feature type="compositionally biased region" description="Polar residues" evidence="1">
    <location>
        <begin position="653"/>
        <end position="671"/>
    </location>
</feature>
<dbReference type="AlphaFoldDB" id="A0A6P9EG74"/>
<dbReference type="Pfam" id="PF08729">
    <property type="entry name" value="HUN"/>
    <property type="match status" value="1"/>
</dbReference>
<reference evidence="4" key="1">
    <citation type="submission" date="2025-08" db="UniProtKB">
        <authorList>
            <consortium name="RefSeq"/>
        </authorList>
    </citation>
    <scope>IDENTIFICATION</scope>
    <source>
        <tissue evidence="4">Leaves</tissue>
    </source>
</reference>
<dbReference type="PANTHER" id="PTHR21669:SF28">
    <property type="entry name" value="YEMANUCLEIN"/>
    <property type="match status" value="1"/>
</dbReference>
<feature type="region of interest" description="Disordered" evidence="1">
    <location>
        <begin position="1"/>
        <end position="23"/>
    </location>
</feature>
<dbReference type="InParanoid" id="A0A6P9EG74"/>
<feature type="compositionally biased region" description="Basic and acidic residues" evidence="1">
    <location>
        <begin position="99"/>
        <end position="110"/>
    </location>
</feature>
<feature type="region of interest" description="Disordered" evidence="1">
    <location>
        <begin position="637"/>
        <end position="777"/>
    </location>
</feature>
<dbReference type="GO" id="GO:0005634">
    <property type="term" value="C:nucleus"/>
    <property type="evidence" value="ECO:0000318"/>
    <property type="project" value="GO_Central"/>
</dbReference>
<proteinExistence type="predicted"/>
<dbReference type="Proteomes" id="UP000235220">
    <property type="component" value="Chromosome 15"/>
</dbReference>
<dbReference type="PANTHER" id="PTHR21669">
    <property type="entry name" value="CAPZ-INTERACTING PROTEIN AND RELATED PROTEINS"/>
    <property type="match status" value="1"/>
</dbReference>
<protein>
    <submittedName>
        <fullName evidence="4">Ubinuclein-1-like isoform X1</fullName>
    </submittedName>
</protein>
<dbReference type="FunCoup" id="A0A6P9EG74">
    <property type="interactions" value="1913"/>
</dbReference>
<feature type="compositionally biased region" description="Polar residues" evidence="1">
    <location>
        <begin position="760"/>
        <end position="777"/>
    </location>
</feature>
<accession>A0A6P9EG74</accession>
<gene>
    <name evidence="4" type="primary">LOC109022128</name>
</gene>
<sequence>MDEEKAVGVGGGESSRASSSFVKAGDRQVFTVELRPGETTIVSWKKLLKDANKVNGSTASSVPEPPANAHPSLESRIDPGQPTENEDKDGPNRFSAVIEKIERLYMGKDSSDDEDLRELPDDDQYDTEDSFIDDAELDEYFEVDKSAIKHDGFFVNRGKLERINEPNALPNQQPKKRRRKDLEKGHGGNDEFHAPSKHVKKDRMAASKIATMLMKKDSSSPSQNLAVTSENLQDVKIQNSLVAPGISSKKKPADTKMIFDPAASLKVSNGDASVSLAEVRDTDKQKTGVVQSKSLSDKLKDASGFFDALQQKNPDKSAHVQSKSLSGRPLNNVDPLELSIRPKEKNGITELSDRNSSMDKYAMQTTKATQIRRDGSSVRPKSSLEKAIRELEKMVAESRPPAVENQEADTSSQAVKRRLPREIKLKLAKVARLAQASQGRISKELLNRLMSILGHLIQLRTLKRNLKVMISMGLSAKQEKDDRFQQIKKDVVDMIKMREPSSESKAFGQQAGASDDFQEFCPEEKGVKKKFSMDDALEDRICDLYDLFVDGLDEDAGPQIRKLYGEYFPSFSEVRIPSLIQLAELWPVGFMDNHGIKRAICRAKDRRRALYGRHKDQEKIKRKKMLARRMDETVRVEGNSIAQPQSMRERTSTETGSHGLTSATRPVTSSPAAVRMHSPSSNGPIMLDRMKQEKQKGTSSNPVDDTRVLSDGGMVKKKVKRKPELDLNESLLRPEKLPSQQGEERHKSLKQAAATAGLPQKSNLQSSSAPPNVEQSS</sequence>
<dbReference type="GeneID" id="109022128"/>
<evidence type="ECO:0000259" key="2">
    <source>
        <dbReference type="Pfam" id="PF08729"/>
    </source>
</evidence>
<dbReference type="OrthoDB" id="68076at2759"/>
<organism evidence="3 4">
    <name type="scientific">Juglans regia</name>
    <name type="common">English walnut</name>
    <dbReference type="NCBI Taxonomy" id="51240"/>
    <lineage>
        <taxon>Eukaryota</taxon>
        <taxon>Viridiplantae</taxon>
        <taxon>Streptophyta</taxon>
        <taxon>Embryophyta</taxon>
        <taxon>Tracheophyta</taxon>
        <taxon>Spermatophyta</taxon>
        <taxon>Magnoliopsida</taxon>
        <taxon>eudicotyledons</taxon>
        <taxon>Gunneridae</taxon>
        <taxon>Pentapetalae</taxon>
        <taxon>rosids</taxon>
        <taxon>fabids</taxon>
        <taxon>Fagales</taxon>
        <taxon>Juglandaceae</taxon>
        <taxon>Juglans</taxon>
    </lineage>
</organism>
<feature type="compositionally biased region" description="Basic and acidic residues" evidence="1">
    <location>
        <begin position="732"/>
        <end position="746"/>
    </location>
</feature>
<feature type="region of interest" description="Disordered" evidence="1">
    <location>
        <begin position="310"/>
        <end position="334"/>
    </location>
</feature>
<feature type="region of interest" description="Disordered" evidence="1">
    <location>
        <begin position="396"/>
        <end position="415"/>
    </location>
</feature>
<evidence type="ECO:0000313" key="3">
    <source>
        <dbReference type="Proteomes" id="UP000235220"/>
    </source>
</evidence>
<feature type="compositionally biased region" description="Acidic residues" evidence="1">
    <location>
        <begin position="111"/>
        <end position="129"/>
    </location>
</feature>
<dbReference type="RefSeq" id="XP_035541842.1">
    <property type="nucleotide sequence ID" value="XM_035685949.1"/>
</dbReference>
<feature type="region of interest" description="Disordered" evidence="1">
    <location>
        <begin position="157"/>
        <end position="203"/>
    </location>
</feature>
<evidence type="ECO:0000313" key="4">
    <source>
        <dbReference type="RefSeq" id="XP_035541842.1"/>
    </source>
</evidence>
<feature type="compositionally biased region" description="Basic and acidic residues" evidence="1">
    <location>
        <begin position="180"/>
        <end position="194"/>
    </location>
</feature>
<name>A0A6P9EG74_JUGRE</name>